<dbReference type="Proteomes" id="UP001159363">
    <property type="component" value="Chromosome 5"/>
</dbReference>
<dbReference type="EMBL" id="JARBHB010000006">
    <property type="protein sequence ID" value="KAJ8881653.1"/>
    <property type="molecule type" value="Genomic_DNA"/>
</dbReference>
<organism evidence="1 2">
    <name type="scientific">Dryococelus australis</name>
    <dbReference type="NCBI Taxonomy" id="614101"/>
    <lineage>
        <taxon>Eukaryota</taxon>
        <taxon>Metazoa</taxon>
        <taxon>Ecdysozoa</taxon>
        <taxon>Arthropoda</taxon>
        <taxon>Hexapoda</taxon>
        <taxon>Insecta</taxon>
        <taxon>Pterygota</taxon>
        <taxon>Neoptera</taxon>
        <taxon>Polyneoptera</taxon>
        <taxon>Phasmatodea</taxon>
        <taxon>Verophasmatodea</taxon>
        <taxon>Anareolatae</taxon>
        <taxon>Phasmatidae</taxon>
        <taxon>Eurycanthinae</taxon>
        <taxon>Dryococelus</taxon>
    </lineage>
</organism>
<keyword evidence="2" id="KW-1185">Reference proteome</keyword>
<accession>A0ABQ9HBF7</accession>
<reference evidence="1 2" key="1">
    <citation type="submission" date="2023-02" db="EMBL/GenBank/DDBJ databases">
        <title>LHISI_Scaffold_Assembly.</title>
        <authorList>
            <person name="Stuart O.P."/>
            <person name="Cleave R."/>
            <person name="Magrath M.J.L."/>
            <person name="Mikheyev A.S."/>
        </authorList>
    </citation>
    <scope>NUCLEOTIDE SEQUENCE [LARGE SCALE GENOMIC DNA]</scope>
    <source>
        <strain evidence="1">Daus_M_001</strain>
        <tissue evidence="1">Leg muscle</tissue>
    </source>
</reference>
<proteinExistence type="predicted"/>
<evidence type="ECO:0000313" key="1">
    <source>
        <dbReference type="EMBL" id="KAJ8881653.1"/>
    </source>
</evidence>
<evidence type="ECO:0000313" key="2">
    <source>
        <dbReference type="Proteomes" id="UP001159363"/>
    </source>
</evidence>
<protein>
    <submittedName>
        <fullName evidence="1">Uncharacterized protein</fullName>
    </submittedName>
</protein>
<sequence>MKALNIDHNPQEWRLFVDSSKPSLKASDLPSVLIGYASFSILNSSADLWEPQGGCSFIRHAVRVTKFCCFICEWDSRAPSLHYSKKDSYNQNPSRAR</sequence>
<name>A0ABQ9HBF7_9NEOP</name>
<gene>
    <name evidence="1" type="ORF">PR048_018139</name>
</gene>
<comment type="caution">
    <text evidence="1">The sequence shown here is derived from an EMBL/GenBank/DDBJ whole genome shotgun (WGS) entry which is preliminary data.</text>
</comment>